<gene>
    <name evidence="7" type="ORF">ACFO5I_10515</name>
</gene>
<dbReference type="Gene3D" id="1.10.10.60">
    <property type="entry name" value="Homeodomain-like"/>
    <property type="match status" value="1"/>
</dbReference>
<dbReference type="PANTHER" id="PTHR30461">
    <property type="entry name" value="DNA-INVERTASE FROM LAMBDOID PROPHAGE"/>
    <property type="match status" value="1"/>
</dbReference>
<evidence type="ECO:0000313" key="7">
    <source>
        <dbReference type="EMBL" id="MFC4720159.1"/>
    </source>
</evidence>
<keyword evidence="2" id="KW-0229">DNA integration</keyword>
<dbReference type="Proteomes" id="UP001595969">
    <property type="component" value="Unassembled WGS sequence"/>
</dbReference>
<dbReference type="PROSITE" id="PS00397">
    <property type="entry name" value="RECOMBINASES_1"/>
    <property type="match status" value="1"/>
</dbReference>
<dbReference type="PANTHER" id="PTHR30461:SF26">
    <property type="entry name" value="RESOLVASE HOMOLOG YNEB"/>
    <property type="match status" value="1"/>
</dbReference>
<dbReference type="SUPFAM" id="SSF53041">
    <property type="entry name" value="Resolvase-like"/>
    <property type="match status" value="1"/>
</dbReference>
<proteinExistence type="inferred from homology"/>
<dbReference type="RefSeq" id="WP_204653685.1">
    <property type="nucleotide sequence ID" value="NZ_JAFBFD010000012.1"/>
</dbReference>
<dbReference type="Pfam" id="PF00239">
    <property type="entry name" value="Resolvase"/>
    <property type="match status" value="1"/>
</dbReference>
<dbReference type="PROSITE" id="PS51736">
    <property type="entry name" value="RECOMBINASES_3"/>
    <property type="match status" value="1"/>
</dbReference>
<dbReference type="InterPro" id="IPR006120">
    <property type="entry name" value="Resolvase_HTH_dom"/>
</dbReference>
<comment type="caution">
    <text evidence="7">The sequence shown here is derived from an EMBL/GenBank/DDBJ whole genome shotgun (WGS) entry which is preliminary data.</text>
</comment>
<dbReference type="EMBL" id="JBHSGS010000057">
    <property type="protein sequence ID" value="MFC4720159.1"/>
    <property type="molecule type" value="Genomic_DNA"/>
</dbReference>
<dbReference type="Pfam" id="PF02796">
    <property type="entry name" value="HTH_7"/>
    <property type="match status" value="1"/>
</dbReference>
<accession>A0ABV9MYH3</accession>
<evidence type="ECO:0000256" key="2">
    <source>
        <dbReference type="ARBA" id="ARBA00022908"/>
    </source>
</evidence>
<sequence>MKVAYARVSTVEQNLDRQIDTLKKFGAEKFFIEKQSGATIEQRPIFQEALNFIREEDIFMVEAIDRLGRNYDEVIQTVNFLKQKNVKLVITSLPIMAEAIGNPLLDRFIKDLIVQILAMISEQERTESKRRQAQGIELAKQKGVYKGRPKLYSPTAKDPQKRAVYRSIVEDLKNDVAISKIAKEYGITRQTVYRIKKDYELSENGEHAKGI</sequence>
<dbReference type="InterPro" id="IPR050639">
    <property type="entry name" value="SSR_resolvase"/>
</dbReference>
<evidence type="ECO:0000256" key="5">
    <source>
        <dbReference type="PROSITE-ProRule" id="PRU10137"/>
    </source>
</evidence>
<evidence type="ECO:0000256" key="1">
    <source>
        <dbReference type="ARBA" id="ARBA00009913"/>
    </source>
</evidence>
<evidence type="ECO:0000259" key="6">
    <source>
        <dbReference type="PROSITE" id="PS51736"/>
    </source>
</evidence>
<evidence type="ECO:0000313" key="8">
    <source>
        <dbReference type="Proteomes" id="UP001595969"/>
    </source>
</evidence>
<protein>
    <submittedName>
        <fullName evidence="7">Recombinase family protein</fullName>
    </submittedName>
</protein>
<feature type="active site" description="O-(5'-phospho-DNA)-serine intermediate" evidence="5">
    <location>
        <position position="9"/>
    </location>
</feature>
<reference evidence="8" key="1">
    <citation type="journal article" date="2019" name="Int. J. Syst. Evol. Microbiol.">
        <title>The Global Catalogue of Microorganisms (GCM) 10K type strain sequencing project: providing services to taxonomists for standard genome sequencing and annotation.</title>
        <authorList>
            <consortium name="The Broad Institute Genomics Platform"/>
            <consortium name="The Broad Institute Genome Sequencing Center for Infectious Disease"/>
            <person name="Wu L."/>
            <person name="Ma J."/>
        </authorList>
    </citation>
    <scope>NUCLEOTIDE SEQUENCE [LARGE SCALE GENOMIC DNA]</scope>
    <source>
        <strain evidence="8">CGMCC 1.19032</strain>
    </source>
</reference>
<evidence type="ECO:0000256" key="4">
    <source>
        <dbReference type="ARBA" id="ARBA00023172"/>
    </source>
</evidence>
<dbReference type="InterPro" id="IPR036162">
    <property type="entry name" value="Resolvase-like_N_sf"/>
</dbReference>
<dbReference type="Gene3D" id="3.40.50.1390">
    <property type="entry name" value="Resolvase, N-terminal catalytic domain"/>
    <property type="match status" value="1"/>
</dbReference>
<dbReference type="InterPro" id="IPR006119">
    <property type="entry name" value="Resolv_N"/>
</dbReference>
<comment type="similarity">
    <text evidence="1">Belongs to the site-specific recombinase resolvase family.</text>
</comment>
<organism evidence="7 8">
    <name type="scientific">Enterococcus lemanii</name>
    <dbReference type="NCBI Taxonomy" id="1159752"/>
    <lineage>
        <taxon>Bacteria</taxon>
        <taxon>Bacillati</taxon>
        <taxon>Bacillota</taxon>
        <taxon>Bacilli</taxon>
        <taxon>Lactobacillales</taxon>
        <taxon>Enterococcaceae</taxon>
        <taxon>Enterococcus</taxon>
    </lineage>
</organism>
<name>A0ABV9MYH3_9ENTE</name>
<keyword evidence="3" id="KW-0238">DNA-binding</keyword>
<keyword evidence="4" id="KW-0233">DNA recombination</keyword>
<dbReference type="SMART" id="SM00857">
    <property type="entry name" value="Resolvase"/>
    <property type="match status" value="1"/>
</dbReference>
<dbReference type="CDD" id="cd03768">
    <property type="entry name" value="SR_ResInv"/>
    <property type="match status" value="1"/>
</dbReference>
<feature type="domain" description="Resolvase/invertase-type recombinase catalytic" evidence="6">
    <location>
        <begin position="1"/>
        <end position="143"/>
    </location>
</feature>
<evidence type="ECO:0000256" key="3">
    <source>
        <dbReference type="ARBA" id="ARBA00023125"/>
    </source>
</evidence>
<dbReference type="InterPro" id="IPR006118">
    <property type="entry name" value="Recombinase_CS"/>
</dbReference>
<keyword evidence="8" id="KW-1185">Reference proteome</keyword>